<evidence type="ECO:0000256" key="2">
    <source>
        <dbReference type="ARBA" id="ARBA00022692"/>
    </source>
</evidence>
<dbReference type="PANTHER" id="PTHR23507:SF1">
    <property type="entry name" value="FI18259P1-RELATED"/>
    <property type="match status" value="1"/>
</dbReference>
<feature type="transmembrane region" description="Helical" evidence="6">
    <location>
        <begin position="259"/>
        <end position="281"/>
    </location>
</feature>
<organism evidence="7 8">
    <name type="scientific">Pseudomicrostroma glucosiphilum</name>
    <dbReference type="NCBI Taxonomy" id="1684307"/>
    <lineage>
        <taxon>Eukaryota</taxon>
        <taxon>Fungi</taxon>
        <taxon>Dikarya</taxon>
        <taxon>Basidiomycota</taxon>
        <taxon>Ustilaginomycotina</taxon>
        <taxon>Exobasidiomycetes</taxon>
        <taxon>Microstromatales</taxon>
        <taxon>Microstromatales incertae sedis</taxon>
        <taxon>Pseudomicrostroma</taxon>
    </lineage>
</organism>
<dbReference type="GeneID" id="37012812"/>
<dbReference type="AlphaFoldDB" id="A0A316UFS6"/>
<feature type="compositionally biased region" description="Polar residues" evidence="5">
    <location>
        <begin position="553"/>
        <end position="562"/>
    </location>
</feature>
<feature type="transmembrane region" description="Helical" evidence="6">
    <location>
        <begin position="350"/>
        <end position="371"/>
    </location>
</feature>
<keyword evidence="3 6" id="KW-1133">Transmembrane helix</keyword>
<feature type="transmembrane region" description="Helical" evidence="6">
    <location>
        <begin position="383"/>
        <end position="406"/>
    </location>
</feature>
<feature type="transmembrane region" description="Helical" evidence="6">
    <location>
        <begin position="181"/>
        <end position="209"/>
    </location>
</feature>
<reference evidence="7 8" key="1">
    <citation type="journal article" date="2018" name="Mol. Biol. Evol.">
        <title>Broad Genomic Sampling Reveals a Smut Pathogenic Ancestry of the Fungal Clade Ustilaginomycotina.</title>
        <authorList>
            <person name="Kijpornyongpan T."/>
            <person name="Mondo S.J."/>
            <person name="Barry K."/>
            <person name="Sandor L."/>
            <person name="Lee J."/>
            <person name="Lipzen A."/>
            <person name="Pangilinan J."/>
            <person name="LaButti K."/>
            <person name="Hainaut M."/>
            <person name="Henrissat B."/>
            <person name="Grigoriev I.V."/>
            <person name="Spatafora J.W."/>
            <person name="Aime M.C."/>
        </authorList>
    </citation>
    <scope>NUCLEOTIDE SEQUENCE [LARGE SCALE GENOMIC DNA]</scope>
    <source>
        <strain evidence="7 8">MCA 4718</strain>
    </source>
</reference>
<name>A0A316UFS6_9BASI</name>
<protein>
    <recommendedName>
        <fullName evidence="9">MFS general substrate transporter</fullName>
    </recommendedName>
</protein>
<accession>A0A316UFS6</accession>
<evidence type="ECO:0000256" key="6">
    <source>
        <dbReference type="SAM" id="Phobius"/>
    </source>
</evidence>
<dbReference type="PANTHER" id="PTHR23507">
    <property type="entry name" value="ZGC:174356"/>
    <property type="match status" value="1"/>
</dbReference>
<feature type="region of interest" description="Disordered" evidence="5">
    <location>
        <begin position="528"/>
        <end position="562"/>
    </location>
</feature>
<dbReference type="InterPro" id="IPR036259">
    <property type="entry name" value="MFS_trans_sf"/>
</dbReference>
<keyword evidence="2 6" id="KW-0812">Transmembrane</keyword>
<feature type="compositionally biased region" description="Basic and acidic residues" evidence="5">
    <location>
        <begin position="416"/>
        <end position="426"/>
    </location>
</feature>
<dbReference type="Gene3D" id="1.20.1250.20">
    <property type="entry name" value="MFS general substrate transporter like domains"/>
    <property type="match status" value="1"/>
</dbReference>
<evidence type="ECO:0000256" key="5">
    <source>
        <dbReference type="SAM" id="MobiDB-lite"/>
    </source>
</evidence>
<feature type="transmembrane region" description="Helical" evidence="6">
    <location>
        <begin position="93"/>
        <end position="115"/>
    </location>
</feature>
<evidence type="ECO:0000256" key="3">
    <source>
        <dbReference type="ARBA" id="ARBA00022989"/>
    </source>
</evidence>
<evidence type="ECO:0000313" key="7">
    <source>
        <dbReference type="EMBL" id="PWN24112.1"/>
    </source>
</evidence>
<feature type="transmembrane region" description="Helical" evidence="6">
    <location>
        <begin position="600"/>
        <end position="621"/>
    </location>
</feature>
<feature type="transmembrane region" description="Helical" evidence="6">
    <location>
        <begin position="221"/>
        <end position="239"/>
    </location>
</feature>
<proteinExistence type="predicted"/>
<keyword evidence="4 6" id="KW-0472">Membrane</keyword>
<dbReference type="Proteomes" id="UP000245942">
    <property type="component" value="Unassembled WGS sequence"/>
</dbReference>
<evidence type="ECO:0000256" key="1">
    <source>
        <dbReference type="ARBA" id="ARBA00004141"/>
    </source>
</evidence>
<dbReference type="SUPFAM" id="SSF103473">
    <property type="entry name" value="MFS general substrate transporter"/>
    <property type="match status" value="1"/>
</dbReference>
<feature type="compositionally biased region" description="Acidic residues" evidence="5">
    <location>
        <begin position="528"/>
        <end position="546"/>
    </location>
</feature>
<dbReference type="GO" id="GO:0022857">
    <property type="term" value="F:transmembrane transporter activity"/>
    <property type="evidence" value="ECO:0007669"/>
    <property type="project" value="TreeGrafter"/>
</dbReference>
<dbReference type="GO" id="GO:0016020">
    <property type="term" value="C:membrane"/>
    <property type="evidence" value="ECO:0007669"/>
    <property type="project" value="UniProtKB-SubCell"/>
</dbReference>
<dbReference type="EMBL" id="KZ819321">
    <property type="protein sequence ID" value="PWN24112.1"/>
    <property type="molecule type" value="Genomic_DNA"/>
</dbReference>
<feature type="transmembrane region" description="Helical" evidence="6">
    <location>
        <begin position="127"/>
        <end position="145"/>
    </location>
</feature>
<feature type="transmembrane region" description="Helical" evidence="6">
    <location>
        <begin position="571"/>
        <end position="594"/>
    </location>
</feature>
<feature type="transmembrane region" description="Helical" evidence="6">
    <location>
        <begin position="20"/>
        <end position="44"/>
    </location>
</feature>
<gene>
    <name evidence="7" type="ORF">BCV69DRAFT_275447</name>
</gene>
<feature type="region of interest" description="Disordered" evidence="5">
    <location>
        <begin position="416"/>
        <end position="454"/>
    </location>
</feature>
<evidence type="ECO:0000256" key="4">
    <source>
        <dbReference type="ARBA" id="ARBA00023136"/>
    </source>
</evidence>
<feature type="region of interest" description="Disordered" evidence="5">
    <location>
        <begin position="63"/>
        <end position="84"/>
    </location>
</feature>
<dbReference type="RefSeq" id="XP_025351272.1">
    <property type="nucleotide sequence ID" value="XM_025491078.1"/>
</dbReference>
<feature type="compositionally biased region" description="Pro residues" evidence="5">
    <location>
        <begin position="63"/>
        <end position="77"/>
    </location>
</feature>
<evidence type="ECO:0000313" key="8">
    <source>
        <dbReference type="Proteomes" id="UP000245942"/>
    </source>
</evidence>
<evidence type="ECO:0008006" key="9">
    <source>
        <dbReference type="Google" id="ProtNLM"/>
    </source>
</evidence>
<sequence length="623" mass="67020">MEPLTPPSPARTQPRPLPLWPCLLIIALATIASGLHTTVVTLLFQRLASQHIAFLALPHSPPDATVPPPPPATPPVLPGSGTDRDDTPAQALAAHWGTALWVSVACINTVSITFYTLKGSVWGRKALVLLGLASSMLFELVYFVVARDSVLRADGGSGQDSQLHSHLGSSRRSILGFSPHFLVLFITEILAAALGSYQVVTTASLLTLFDLSTSKTRARNINYFMAAFLLGGTLGPLIVGEVLGRLADALGEESGWDTLQLAFLSSIAVAASALLCAIFFLTETLQKAEAEAPSHRADGETSSSMEPKESYFSPSYWLTHLTSTWHRFSEILCYHPPSLGSKHRYPLVKLLLALNLVAQAFSAYSYVQLLIDWKFHWGAKENGLFFSVLWGSKFLALVFLVPWALAATRRVLARKREARDKSRSGEEEPLLNASRARPGLGRSGGPRDSTISIATKNDPAKSILPWENPSPWVGLVSFLIDFMGWGMMALGIGLSKPTLVLLGTATNSLAVGAVPSVHNYAVEILSHEEDEAENEGESESDGEGDGSTEVRESQATPRTPSLATQRRLDGWVAVTSLSEGAVGVLAPLLLGTIYTSSLETAPWAICAWTASQFFLCAVLIATL</sequence>
<comment type="subcellular location">
    <subcellularLocation>
        <location evidence="1">Membrane</location>
        <topology evidence="1">Multi-pass membrane protein</topology>
    </subcellularLocation>
</comment>
<keyword evidence="8" id="KW-1185">Reference proteome</keyword>